<sequence length="83" mass="8804">MNINAYNKTVTPPPEVVFSATSEQPDSNLVTIPPSVHGCHFSARDCSDIVKRILDPAPGALETEAGSQPVTAKLPRSVPHLAN</sequence>
<protein>
    <submittedName>
        <fullName evidence="2">Uncharacterized protein</fullName>
    </submittedName>
</protein>
<evidence type="ECO:0000313" key="3">
    <source>
        <dbReference type="Proteomes" id="UP000324222"/>
    </source>
</evidence>
<proteinExistence type="predicted"/>
<evidence type="ECO:0000313" key="2">
    <source>
        <dbReference type="EMBL" id="MPC18228.1"/>
    </source>
</evidence>
<organism evidence="2 3">
    <name type="scientific">Portunus trituberculatus</name>
    <name type="common">Swimming crab</name>
    <name type="synonym">Neptunus trituberculatus</name>
    <dbReference type="NCBI Taxonomy" id="210409"/>
    <lineage>
        <taxon>Eukaryota</taxon>
        <taxon>Metazoa</taxon>
        <taxon>Ecdysozoa</taxon>
        <taxon>Arthropoda</taxon>
        <taxon>Crustacea</taxon>
        <taxon>Multicrustacea</taxon>
        <taxon>Malacostraca</taxon>
        <taxon>Eumalacostraca</taxon>
        <taxon>Eucarida</taxon>
        <taxon>Decapoda</taxon>
        <taxon>Pleocyemata</taxon>
        <taxon>Brachyura</taxon>
        <taxon>Eubrachyura</taxon>
        <taxon>Portunoidea</taxon>
        <taxon>Portunidae</taxon>
        <taxon>Portuninae</taxon>
        <taxon>Portunus</taxon>
    </lineage>
</organism>
<comment type="caution">
    <text evidence="2">The sequence shown here is derived from an EMBL/GenBank/DDBJ whole genome shotgun (WGS) entry which is preliminary data.</text>
</comment>
<dbReference type="Proteomes" id="UP000324222">
    <property type="component" value="Unassembled WGS sequence"/>
</dbReference>
<dbReference type="AlphaFoldDB" id="A0A5B7DA56"/>
<reference evidence="2 3" key="1">
    <citation type="submission" date="2019-05" db="EMBL/GenBank/DDBJ databases">
        <title>Another draft genome of Portunus trituberculatus and its Hox gene families provides insights of decapod evolution.</title>
        <authorList>
            <person name="Jeong J.-H."/>
            <person name="Song I."/>
            <person name="Kim S."/>
            <person name="Choi T."/>
            <person name="Kim D."/>
            <person name="Ryu S."/>
            <person name="Kim W."/>
        </authorList>
    </citation>
    <scope>NUCLEOTIDE SEQUENCE [LARGE SCALE GENOMIC DNA]</scope>
    <source>
        <tissue evidence="2">Muscle</tissue>
    </source>
</reference>
<name>A0A5B7DA56_PORTR</name>
<keyword evidence="3" id="KW-1185">Reference proteome</keyword>
<accession>A0A5B7DA56</accession>
<dbReference type="EMBL" id="VSRR010000660">
    <property type="protein sequence ID" value="MPC18228.1"/>
    <property type="molecule type" value="Genomic_DNA"/>
</dbReference>
<evidence type="ECO:0000256" key="1">
    <source>
        <dbReference type="SAM" id="MobiDB-lite"/>
    </source>
</evidence>
<feature type="region of interest" description="Disordered" evidence="1">
    <location>
        <begin position="60"/>
        <end position="83"/>
    </location>
</feature>
<gene>
    <name evidence="2" type="ORF">E2C01_011105</name>
</gene>